<evidence type="ECO:0000313" key="3">
    <source>
        <dbReference type="Proteomes" id="UP000051660"/>
    </source>
</evidence>
<dbReference type="InterPro" id="IPR005135">
    <property type="entry name" value="Endo/exonuclease/phosphatase"/>
</dbReference>
<sequence>MQLLGRPCRKASTRRISQSFEVEEDRVATRFRVVTLNLEQDHKRWDERSPLIVEGMKVLQPDIIALNEVSIARQTARELQRSIGPVQGIDYNLVQQTRVNGLASVEGEALLTRFPVNETGNLDFQTRDMVALVARVLVDSKPLDIYVTHLYMSRGDDSLRLFQVQQLLAWIDRRNDVSECIVCGDFNATLDMPSAALMASRFRPTQTSPTAFTPLAGGDGAISHPYWPRMDRCIDFIWTSSAIETVASGVCFDKPAAGDPSLWPSDHAGVWADLEF</sequence>
<dbReference type="AlphaFoldDB" id="A0A0R3N374"/>
<comment type="caution">
    <text evidence="2">The sequence shown here is derived from an EMBL/GenBank/DDBJ whole genome shotgun (WGS) entry which is preliminary data.</text>
</comment>
<name>A0A0R3N374_9BRAD</name>
<organism evidence="2 3">
    <name type="scientific">Bradyrhizobium lablabi</name>
    <dbReference type="NCBI Taxonomy" id="722472"/>
    <lineage>
        <taxon>Bacteria</taxon>
        <taxon>Pseudomonadati</taxon>
        <taxon>Pseudomonadota</taxon>
        <taxon>Alphaproteobacteria</taxon>
        <taxon>Hyphomicrobiales</taxon>
        <taxon>Nitrobacteraceae</taxon>
        <taxon>Bradyrhizobium</taxon>
    </lineage>
</organism>
<dbReference type="GO" id="GO:0000175">
    <property type="term" value="F:3'-5'-RNA exonuclease activity"/>
    <property type="evidence" value="ECO:0007669"/>
    <property type="project" value="TreeGrafter"/>
</dbReference>
<accession>A0A0R3N374</accession>
<dbReference type="SUPFAM" id="SSF56219">
    <property type="entry name" value="DNase I-like"/>
    <property type="match status" value="1"/>
</dbReference>
<evidence type="ECO:0000313" key="2">
    <source>
        <dbReference type="EMBL" id="KRR26510.1"/>
    </source>
</evidence>
<dbReference type="InterPro" id="IPR036691">
    <property type="entry name" value="Endo/exonu/phosph_ase_sf"/>
</dbReference>
<feature type="domain" description="Endonuclease/exonuclease/phosphatase" evidence="1">
    <location>
        <begin position="45"/>
        <end position="267"/>
    </location>
</feature>
<protein>
    <recommendedName>
        <fullName evidence="1">Endonuclease/exonuclease/phosphatase domain-containing protein</fullName>
    </recommendedName>
</protein>
<dbReference type="OrthoDB" id="9793162at2"/>
<reference evidence="2 3" key="1">
    <citation type="submission" date="2014-03" db="EMBL/GenBank/DDBJ databases">
        <title>Bradyrhizobium valentinum sp. nov., isolated from effective nodules of Lupinus mariae-josephae, a lupine endemic of basic-lime soils in Eastern Spain.</title>
        <authorList>
            <person name="Duran D."/>
            <person name="Rey L."/>
            <person name="Navarro A."/>
            <person name="Busquets A."/>
            <person name="Imperial J."/>
            <person name="Ruiz-Argueso T."/>
        </authorList>
    </citation>
    <scope>NUCLEOTIDE SEQUENCE [LARGE SCALE GENOMIC DNA]</scope>
    <source>
        <strain evidence="2 3">CCBAU 23086</strain>
    </source>
</reference>
<dbReference type="Pfam" id="PF03372">
    <property type="entry name" value="Exo_endo_phos"/>
    <property type="match status" value="1"/>
</dbReference>
<proteinExistence type="predicted"/>
<evidence type="ECO:0000259" key="1">
    <source>
        <dbReference type="Pfam" id="PF03372"/>
    </source>
</evidence>
<dbReference type="PANTHER" id="PTHR12121">
    <property type="entry name" value="CARBON CATABOLITE REPRESSOR PROTEIN 4"/>
    <property type="match status" value="1"/>
</dbReference>
<dbReference type="Gene3D" id="3.60.10.10">
    <property type="entry name" value="Endonuclease/exonuclease/phosphatase"/>
    <property type="match status" value="1"/>
</dbReference>
<gene>
    <name evidence="2" type="ORF">CQ14_03235</name>
</gene>
<dbReference type="PANTHER" id="PTHR12121:SF36">
    <property type="entry name" value="ENDONUCLEASE_EXONUCLEASE_PHOSPHATASE DOMAIN-CONTAINING PROTEIN"/>
    <property type="match status" value="1"/>
</dbReference>
<dbReference type="EMBL" id="LLYB01000046">
    <property type="protein sequence ID" value="KRR26510.1"/>
    <property type="molecule type" value="Genomic_DNA"/>
</dbReference>
<dbReference type="Proteomes" id="UP000051660">
    <property type="component" value="Unassembled WGS sequence"/>
</dbReference>
<dbReference type="InterPro" id="IPR050410">
    <property type="entry name" value="CCR4/nocturin_mRNA_transcr"/>
</dbReference>